<organism evidence="4 5">
    <name type="scientific">Apiospora saccharicola</name>
    <dbReference type="NCBI Taxonomy" id="335842"/>
    <lineage>
        <taxon>Eukaryota</taxon>
        <taxon>Fungi</taxon>
        <taxon>Dikarya</taxon>
        <taxon>Ascomycota</taxon>
        <taxon>Pezizomycotina</taxon>
        <taxon>Sordariomycetes</taxon>
        <taxon>Xylariomycetidae</taxon>
        <taxon>Amphisphaeriales</taxon>
        <taxon>Apiosporaceae</taxon>
        <taxon>Apiospora</taxon>
    </lineage>
</organism>
<reference evidence="4 5" key="1">
    <citation type="submission" date="2023-01" db="EMBL/GenBank/DDBJ databases">
        <title>Analysis of 21 Apiospora genomes using comparative genomics revels a genus with tremendous synthesis potential of carbohydrate active enzymes and secondary metabolites.</title>
        <authorList>
            <person name="Sorensen T."/>
        </authorList>
    </citation>
    <scope>NUCLEOTIDE SEQUENCE [LARGE SCALE GENOMIC DNA]</scope>
    <source>
        <strain evidence="4 5">CBS 83171</strain>
    </source>
</reference>
<dbReference type="EMBL" id="JAQQWM010000009">
    <property type="protein sequence ID" value="KAK8046770.1"/>
    <property type="molecule type" value="Genomic_DNA"/>
</dbReference>
<dbReference type="Gene3D" id="1.10.287.110">
    <property type="entry name" value="DnaJ domain"/>
    <property type="match status" value="1"/>
</dbReference>
<evidence type="ECO:0000256" key="1">
    <source>
        <dbReference type="SAM" id="MobiDB-lite"/>
    </source>
</evidence>
<protein>
    <recommendedName>
        <fullName evidence="3">J domain-containing protein</fullName>
    </recommendedName>
</protein>
<dbReference type="Pfam" id="PF00226">
    <property type="entry name" value="DnaJ"/>
    <property type="match status" value="1"/>
</dbReference>
<keyword evidence="2" id="KW-0472">Membrane</keyword>
<gene>
    <name evidence="4" type="ORF">PG996_014834</name>
</gene>
<dbReference type="SUPFAM" id="SSF46565">
    <property type="entry name" value="Chaperone J-domain"/>
    <property type="match status" value="1"/>
</dbReference>
<dbReference type="InterPro" id="IPR036869">
    <property type="entry name" value="J_dom_sf"/>
</dbReference>
<dbReference type="InterPro" id="IPR001623">
    <property type="entry name" value="DnaJ_domain"/>
</dbReference>
<keyword evidence="2" id="KW-1133">Transmembrane helix</keyword>
<proteinExistence type="predicted"/>
<feature type="domain" description="J" evidence="3">
    <location>
        <begin position="228"/>
        <end position="318"/>
    </location>
</feature>
<dbReference type="SMART" id="SM00271">
    <property type="entry name" value="DnaJ"/>
    <property type="match status" value="1"/>
</dbReference>
<accession>A0ABR1TJE8</accession>
<feature type="transmembrane region" description="Helical" evidence="2">
    <location>
        <begin position="190"/>
        <end position="208"/>
    </location>
</feature>
<keyword evidence="5" id="KW-1185">Reference proteome</keyword>
<feature type="compositionally biased region" description="Basic and acidic residues" evidence="1">
    <location>
        <begin position="382"/>
        <end position="408"/>
    </location>
</feature>
<sequence length="477" mass="53509">MMESDWSDNSRKEFRPDTYRRKDGEKNNLTKGSRGAMSSGGRPSPSTVKQAIDLVFETDRIMKGRVHEAIGFSRERDRRKYLEEIKALRWNADPTVPELVDFISRAFEIDQRFVRTVRSYAKRDKGGKEGGKRTGPESTKSLDGDADKGGTGLDNEGSNSGGEPPKPPRKPKLYSSCLMYMCSWNFVGEVIFWIFLVLLGITVIHQLFMRPESYSSRQQRYPDSRPPNYYAILGIDLNATDHEIRAAHRRQALIHHPDKINTLAVSPAAAAFFASSGDGGKEGRQRARETAAERMRLLHAAYQTLSNGEERCAYDHFDWPLSEGAVPRKNGYAIAKQYYRCLDRVQRSLFTKESDNGNGGDMDAKMDDMDDIREDENPSEDGNPRENEKQEEKVEEANVDVEKEKEEVSGSAPAKQETAVGGLSPRKRVLVYAEKVGAAYYAVCYGDSVGRMGLFVLMNAIAWRFGVELPDICLGGG</sequence>
<feature type="compositionally biased region" description="Basic and acidic residues" evidence="1">
    <location>
        <begin position="121"/>
        <end position="148"/>
    </location>
</feature>
<comment type="caution">
    <text evidence="4">The sequence shown here is derived from an EMBL/GenBank/DDBJ whole genome shotgun (WGS) entry which is preliminary data.</text>
</comment>
<feature type="compositionally biased region" description="Acidic residues" evidence="1">
    <location>
        <begin position="368"/>
        <end position="379"/>
    </location>
</feature>
<dbReference type="InterPro" id="IPR050817">
    <property type="entry name" value="DjlA_DnaK_co-chaperone"/>
</dbReference>
<evidence type="ECO:0000313" key="4">
    <source>
        <dbReference type="EMBL" id="KAK8046770.1"/>
    </source>
</evidence>
<feature type="compositionally biased region" description="Basic and acidic residues" evidence="1">
    <location>
        <begin position="8"/>
        <end position="28"/>
    </location>
</feature>
<dbReference type="CDD" id="cd06257">
    <property type="entry name" value="DnaJ"/>
    <property type="match status" value="1"/>
</dbReference>
<feature type="region of interest" description="Disordered" evidence="1">
    <location>
        <begin position="351"/>
        <end position="419"/>
    </location>
</feature>
<dbReference type="PRINTS" id="PR00625">
    <property type="entry name" value="JDOMAIN"/>
</dbReference>
<dbReference type="PANTHER" id="PTHR24074">
    <property type="entry name" value="CO-CHAPERONE PROTEIN DJLA"/>
    <property type="match status" value="1"/>
</dbReference>
<evidence type="ECO:0000313" key="5">
    <source>
        <dbReference type="Proteomes" id="UP001446871"/>
    </source>
</evidence>
<evidence type="ECO:0000259" key="3">
    <source>
        <dbReference type="PROSITE" id="PS50076"/>
    </source>
</evidence>
<keyword evidence="2" id="KW-0812">Transmembrane</keyword>
<dbReference type="PROSITE" id="PS50076">
    <property type="entry name" value="DNAJ_2"/>
    <property type="match status" value="1"/>
</dbReference>
<dbReference type="Proteomes" id="UP001446871">
    <property type="component" value="Unassembled WGS sequence"/>
</dbReference>
<name>A0ABR1TJE8_9PEZI</name>
<evidence type="ECO:0000256" key="2">
    <source>
        <dbReference type="SAM" id="Phobius"/>
    </source>
</evidence>
<feature type="region of interest" description="Disordered" evidence="1">
    <location>
        <begin position="1"/>
        <end position="49"/>
    </location>
</feature>
<feature type="region of interest" description="Disordered" evidence="1">
    <location>
        <begin position="120"/>
        <end position="169"/>
    </location>
</feature>